<dbReference type="InterPro" id="IPR059179">
    <property type="entry name" value="MLKL-like_MCAfunc"/>
</dbReference>
<dbReference type="Pfam" id="PF20703">
    <property type="entry name" value="nSTAND1"/>
    <property type="match status" value="1"/>
</dbReference>
<evidence type="ECO:0000259" key="2">
    <source>
        <dbReference type="Pfam" id="PF22215"/>
    </source>
</evidence>
<gene>
    <name evidence="3" type="ORF">EXIGLDRAFT_759184</name>
</gene>
<dbReference type="AlphaFoldDB" id="A0A165QAB6"/>
<dbReference type="Proteomes" id="UP000077266">
    <property type="component" value="Unassembled WGS sequence"/>
</dbReference>
<dbReference type="PANTHER" id="PTHR47691:SF3">
    <property type="entry name" value="HTH-TYPE TRANSCRIPTIONAL REGULATOR RV0890C-RELATED"/>
    <property type="match status" value="1"/>
</dbReference>
<sequence>MAHMLGAADSGIPQAILSTASVITEIAEKVQVNSDAARRLSRRVNELGIIATTEMEQSSDEGSSESWKAGFDDFQKAIDAAKDRLVSLSRRSYLSQLLNQKRDADALDAASEHVQQAFDRLKISTLVDLHSLSMTVTQPLERGSALRALEDTFGEFGALASATSLPPAPQLFFGRDHETESLVGAITAQAGGNVAILGGPGMGKTSLAVTALHDARVIARFADRRYFVACDAVDGESGMITAICSSLGIATGDGKAARAKLVKALEIRPSLLVLDNFETVWEAAQQRTSAEDNLQLLSSVNGLSLILTARGAERPAGIPWTQPMLPPLSPVSEDSAKQIFASIASIDESQPVFDQLIRELDNIPLAVTLLASQAQFEPIDSLFARWTQFRTAILQRGDGGSRLTSLDVSIGLSLQSPRMLASPEAKTVLSLLSLLPLGAARSDFAVWASHIPGADRALATVLQNSLAFRTPDDRVRVLCPIREYMLAHHPVDTAALRPLFAHYFGLADSDPERNLLNSSPDIITAVSREVENLDSIIRYALAAEVDLAATLEAAAWSIELFCYKGLGSCDLLPLALSVARSSHFQDLTARLLMVSAELSVSGSLSLGSSPIELLEEARSLSLAAGNYERGAEAMLFMSQFLPPDEAVKTCEEARSVLKQHHFAELEAQVHHFLATAYWRLGQIAAARSSFREAIITARSLQPPRLGLLGDITFQSTTVDLNDCRVLDGIATLRDAISILEEAGDVLLLPWAHFHLGAALLWQGFSTEALDQFSTALKLSKSGPDDATLEMTCTRSLIEAHVLRLDDEGANSALQGGRLRRQSRPEVWPHGDCAMLRAQAELLRLQRDFTGCRMALFSALNCIKHDDSIPSRNNRVHTICSIGEVEEESGNLADARNWFILSVILYANGQRRTDSLRALTLLAQVVDDATAENLLQSVMLPLLRCGLPRYLALALRLSAGIAERRGERDLAIHRARSSLRMYDSIDASYERKKSVASLRALGIDLGS</sequence>
<dbReference type="Gene3D" id="3.40.50.300">
    <property type="entry name" value="P-loop containing nucleotide triphosphate hydrolases"/>
    <property type="match status" value="1"/>
</dbReference>
<evidence type="ECO:0000313" key="3">
    <source>
        <dbReference type="EMBL" id="KZW03317.1"/>
    </source>
</evidence>
<dbReference type="SUPFAM" id="SSF52540">
    <property type="entry name" value="P-loop containing nucleoside triphosphate hydrolases"/>
    <property type="match status" value="1"/>
</dbReference>
<dbReference type="CDD" id="cd21037">
    <property type="entry name" value="MLKL_NTD"/>
    <property type="match status" value="1"/>
</dbReference>
<dbReference type="PANTHER" id="PTHR47691">
    <property type="entry name" value="REGULATOR-RELATED"/>
    <property type="match status" value="1"/>
</dbReference>
<feature type="domain" description="Mixed lineage kinase" evidence="2">
    <location>
        <begin position="15"/>
        <end position="130"/>
    </location>
</feature>
<dbReference type="InterPro" id="IPR054000">
    <property type="entry name" value="MLKL_N"/>
</dbReference>
<feature type="domain" description="Novel STAND NTPase 1" evidence="1">
    <location>
        <begin position="170"/>
        <end position="310"/>
    </location>
</feature>
<keyword evidence="4" id="KW-1185">Reference proteome</keyword>
<reference evidence="3 4" key="1">
    <citation type="journal article" date="2016" name="Mol. Biol. Evol.">
        <title>Comparative Genomics of Early-Diverging Mushroom-Forming Fungi Provides Insights into the Origins of Lignocellulose Decay Capabilities.</title>
        <authorList>
            <person name="Nagy L.G."/>
            <person name="Riley R."/>
            <person name="Tritt A."/>
            <person name="Adam C."/>
            <person name="Daum C."/>
            <person name="Floudas D."/>
            <person name="Sun H."/>
            <person name="Yadav J.S."/>
            <person name="Pangilinan J."/>
            <person name="Larsson K.H."/>
            <person name="Matsuura K."/>
            <person name="Barry K."/>
            <person name="Labutti K."/>
            <person name="Kuo R."/>
            <person name="Ohm R.A."/>
            <person name="Bhattacharya S.S."/>
            <person name="Shirouzu T."/>
            <person name="Yoshinaga Y."/>
            <person name="Martin F.M."/>
            <person name="Grigoriev I.V."/>
            <person name="Hibbett D.S."/>
        </authorList>
    </citation>
    <scope>NUCLEOTIDE SEQUENCE [LARGE SCALE GENOMIC DNA]</scope>
    <source>
        <strain evidence="3 4">HHB12029</strain>
    </source>
</reference>
<dbReference type="InterPro" id="IPR036537">
    <property type="entry name" value="Adaptor_Cbl_N_dom_sf"/>
</dbReference>
<protein>
    <submittedName>
        <fullName evidence="3">Uncharacterized protein</fullName>
    </submittedName>
</protein>
<accession>A0A165QAB6</accession>
<dbReference type="GO" id="GO:0007166">
    <property type="term" value="P:cell surface receptor signaling pathway"/>
    <property type="evidence" value="ECO:0007669"/>
    <property type="project" value="InterPro"/>
</dbReference>
<dbReference type="Gene3D" id="1.25.40.10">
    <property type="entry name" value="Tetratricopeptide repeat domain"/>
    <property type="match status" value="1"/>
</dbReference>
<dbReference type="STRING" id="1314781.A0A165QAB6"/>
<name>A0A165QAB6_EXIGL</name>
<dbReference type="Pfam" id="PF22215">
    <property type="entry name" value="MLKL_N"/>
    <property type="match status" value="1"/>
</dbReference>
<proteinExistence type="predicted"/>
<organism evidence="3 4">
    <name type="scientific">Exidia glandulosa HHB12029</name>
    <dbReference type="NCBI Taxonomy" id="1314781"/>
    <lineage>
        <taxon>Eukaryota</taxon>
        <taxon>Fungi</taxon>
        <taxon>Dikarya</taxon>
        <taxon>Basidiomycota</taxon>
        <taxon>Agaricomycotina</taxon>
        <taxon>Agaricomycetes</taxon>
        <taxon>Auriculariales</taxon>
        <taxon>Exidiaceae</taxon>
        <taxon>Exidia</taxon>
    </lineage>
</organism>
<dbReference type="SMART" id="SM00028">
    <property type="entry name" value="TPR"/>
    <property type="match status" value="2"/>
</dbReference>
<dbReference type="InterPro" id="IPR011990">
    <property type="entry name" value="TPR-like_helical_dom_sf"/>
</dbReference>
<dbReference type="InterPro" id="IPR019734">
    <property type="entry name" value="TPR_rpt"/>
</dbReference>
<dbReference type="SUPFAM" id="SSF48452">
    <property type="entry name" value="TPR-like"/>
    <property type="match status" value="1"/>
</dbReference>
<evidence type="ECO:0000313" key="4">
    <source>
        <dbReference type="Proteomes" id="UP000077266"/>
    </source>
</evidence>
<dbReference type="InterPro" id="IPR027417">
    <property type="entry name" value="P-loop_NTPase"/>
</dbReference>
<dbReference type="OrthoDB" id="621413at2759"/>
<dbReference type="EMBL" id="KV425884">
    <property type="protein sequence ID" value="KZW03317.1"/>
    <property type="molecule type" value="Genomic_DNA"/>
</dbReference>
<dbReference type="Gene3D" id="1.20.930.20">
    <property type="entry name" value="Adaptor protein Cbl, N-terminal domain"/>
    <property type="match status" value="1"/>
</dbReference>
<evidence type="ECO:0000259" key="1">
    <source>
        <dbReference type="Pfam" id="PF20703"/>
    </source>
</evidence>
<dbReference type="InterPro" id="IPR049052">
    <property type="entry name" value="nSTAND1"/>
</dbReference>
<dbReference type="InParanoid" id="A0A165QAB6"/>